<dbReference type="OrthoDB" id="310895at2759"/>
<accession>A0A8X6QJW9</accession>
<keyword evidence="2" id="KW-0520">NAD</keyword>
<keyword evidence="3" id="KW-0472">Membrane</keyword>
<evidence type="ECO:0000256" key="1">
    <source>
        <dbReference type="ARBA" id="ARBA00009986"/>
    </source>
</evidence>
<dbReference type="InterPro" id="IPR016162">
    <property type="entry name" value="Ald_DH_N"/>
</dbReference>
<name>A0A8X6QJW9_NEPPI</name>
<dbReference type="GO" id="GO:0006598">
    <property type="term" value="P:polyamine catabolic process"/>
    <property type="evidence" value="ECO:0007669"/>
    <property type="project" value="TreeGrafter"/>
</dbReference>
<dbReference type="PANTHER" id="PTHR43720">
    <property type="entry name" value="2-AMINOMUCONIC SEMIALDEHYDE DEHYDROGENASE"/>
    <property type="match status" value="1"/>
</dbReference>
<evidence type="ECO:0000259" key="4">
    <source>
        <dbReference type="Pfam" id="PF00171"/>
    </source>
</evidence>
<evidence type="ECO:0000256" key="3">
    <source>
        <dbReference type="SAM" id="Phobius"/>
    </source>
</evidence>
<sequence>MNFTSEAIDKISEYFKTMNETPAEESDKPAKDWLKTHANNFTGFVNNNWLPKSETNVVKVLNPFTTDYYADVFLPSEEILENAVKSSSEGLIKWKDLSASERSDYLFKIAASIEKHADLFALVECITSGKTLHRIKTKDVPNLIQSFKYYASLACVQEQKIRSAEAGIVCVIAEEYNEPSLSVSWRISSVLAAGNVILLLVNAATCFAAFLLAELCQTSG</sequence>
<dbReference type="PANTHER" id="PTHR43720:SF2">
    <property type="entry name" value="2-AMINOMUCONIC SEMIALDEHYDE DEHYDROGENASE"/>
    <property type="match status" value="1"/>
</dbReference>
<dbReference type="InterPro" id="IPR015590">
    <property type="entry name" value="Aldehyde_DH_dom"/>
</dbReference>
<keyword evidence="6" id="KW-1185">Reference proteome</keyword>
<comment type="caution">
    <text evidence="5">The sequence shown here is derived from an EMBL/GenBank/DDBJ whole genome shotgun (WGS) entry which is preliminary data.</text>
</comment>
<dbReference type="Proteomes" id="UP000887013">
    <property type="component" value="Unassembled WGS sequence"/>
</dbReference>
<keyword evidence="3" id="KW-1133">Transmembrane helix</keyword>
<evidence type="ECO:0000313" key="6">
    <source>
        <dbReference type="Proteomes" id="UP000887013"/>
    </source>
</evidence>
<proteinExistence type="inferred from homology"/>
<dbReference type="GO" id="GO:0004029">
    <property type="term" value="F:aldehyde dehydrogenase (NAD+) activity"/>
    <property type="evidence" value="ECO:0007669"/>
    <property type="project" value="TreeGrafter"/>
</dbReference>
<dbReference type="EMBL" id="BMAW01128541">
    <property type="protein sequence ID" value="GFU26115.1"/>
    <property type="molecule type" value="Genomic_DNA"/>
</dbReference>
<dbReference type="InterPro" id="IPR016161">
    <property type="entry name" value="Ald_DH/histidinol_DH"/>
</dbReference>
<keyword evidence="3" id="KW-0812">Transmembrane</keyword>
<evidence type="ECO:0000256" key="2">
    <source>
        <dbReference type="ARBA" id="ARBA00023027"/>
    </source>
</evidence>
<evidence type="ECO:0000313" key="5">
    <source>
        <dbReference type="EMBL" id="GFU26115.1"/>
    </source>
</evidence>
<dbReference type="Pfam" id="PF00171">
    <property type="entry name" value="Aldedh"/>
    <property type="match status" value="1"/>
</dbReference>
<reference evidence="5" key="1">
    <citation type="submission" date="2020-08" db="EMBL/GenBank/DDBJ databases">
        <title>Multicomponent nature underlies the extraordinary mechanical properties of spider dragline silk.</title>
        <authorList>
            <person name="Kono N."/>
            <person name="Nakamura H."/>
            <person name="Mori M."/>
            <person name="Yoshida Y."/>
            <person name="Ohtoshi R."/>
            <person name="Malay A.D."/>
            <person name="Moran D.A.P."/>
            <person name="Tomita M."/>
            <person name="Numata K."/>
            <person name="Arakawa K."/>
        </authorList>
    </citation>
    <scope>NUCLEOTIDE SEQUENCE</scope>
</reference>
<dbReference type="AlphaFoldDB" id="A0A8X6QJW9"/>
<dbReference type="Gene3D" id="3.40.605.10">
    <property type="entry name" value="Aldehyde Dehydrogenase, Chain A, domain 1"/>
    <property type="match status" value="1"/>
</dbReference>
<organism evidence="5 6">
    <name type="scientific">Nephila pilipes</name>
    <name type="common">Giant wood spider</name>
    <name type="synonym">Nephila maculata</name>
    <dbReference type="NCBI Taxonomy" id="299642"/>
    <lineage>
        <taxon>Eukaryota</taxon>
        <taxon>Metazoa</taxon>
        <taxon>Ecdysozoa</taxon>
        <taxon>Arthropoda</taxon>
        <taxon>Chelicerata</taxon>
        <taxon>Arachnida</taxon>
        <taxon>Araneae</taxon>
        <taxon>Araneomorphae</taxon>
        <taxon>Entelegynae</taxon>
        <taxon>Araneoidea</taxon>
        <taxon>Nephilidae</taxon>
        <taxon>Nephila</taxon>
    </lineage>
</organism>
<dbReference type="SUPFAM" id="SSF53720">
    <property type="entry name" value="ALDH-like"/>
    <property type="match status" value="1"/>
</dbReference>
<comment type="similarity">
    <text evidence="1">Belongs to the aldehyde dehydrogenase family.</text>
</comment>
<protein>
    <submittedName>
        <fullName evidence="5">Aldehyde dehydrogenase family 16 member A1</fullName>
    </submittedName>
</protein>
<gene>
    <name evidence="5" type="primary">Aldh16a1</name>
    <name evidence="5" type="ORF">NPIL_106911</name>
</gene>
<feature type="transmembrane region" description="Helical" evidence="3">
    <location>
        <begin position="190"/>
        <end position="213"/>
    </location>
</feature>
<feature type="domain" description="Aldehyde dehydrogenase" evidence="4">
    <location>
        <begin position="49"/>
        <end position="219"/>
    </location>
</feature>